<accession>A0A0F9GPH7</accession>
<proteinExistence type="predicted"/>
<gene>
    <name evidence="1" type="ORF">LCGC14_1801600</name>
</gene>
<feature type="non-terminal residue" evidence="1">
    <location>
        <position position="98"/>
    </location>
</feature>
<dbReference type="GO" id="GO:0003677">
    <property type="term" value="F:DNA binding"/>
    <property type="evidence" value="ECO:0007669"/>
    <property type="project" value="InterPro"/>
</dbReference>
<reference evidence="1" key="1">
    <citation type="journal article" date="2015" name="Nature">
        <title>Complex archaea that bridge the gap between prokaryotes and eukaryotes.</title>
        <authorList>
            <person name="Spang A."/>
            <person name="Saw J.H."/>
            <person name="Jorgensen S.L."/>
            <person name="Zaremba-Niedzwiedzka K."/>
            <person name="Martijn J."/>
            <person name="Lind A.E."/>
            <person name="van Eijk R."/>
            <person name="Schleper C."/>
            <person name="Guy L."/>
            <person name="Ettema T.J."/>
        </authorList>
    </citation>
    <scope>NUCLEOTIDE SEQUENCE</scope>
</reference>
<dbReference type="Gene3D" id="3.90.580.10">
    <property type="entry name" value="Zinc finger, CHC2-type domain"/>
    <property type="match status" value="1"/>
</dbReference>
<organism evidence="1">
    <name type="scientific">marine sediment metagenome</name>
    <dbReference type="NCBI Taxonomy" id="412755"/>
    <lineage>
        <taxon>unclassified sequences</taxon>
        <taxon>metagenomes</taxon>
        <taxon>ecological metagenomes</taxon>
    </lineage>
</organism>
<dbReference type="SUPFAM" id="SSF57783">
    <property type="entry name" value="Zinc beta-ribbon"/>
    <property type="match status" value="1"/>
</dbReference>
<dbReference type="EMBL" id="LAZR01017365">
    <property type="protein sequence ID" value="KKM00724.1"/>
    <property type="molecule type" value="Genomic_DNA"/>
</dbReference>
<name>A0A0F9GPH7_9ZZZZ</name>
<dbReference type="AlphaFoldDB" id="A0A0F9GPH7"/>
<dbReference type="GO" id="GO:0006260">
    <property type="term" value="P:DNA replication"/>
    <property type="evidence" value="ECO:0007669"/>
    <property type="project" value="InterPro"/>
</dbReference>
<evidence type="ECO:0008006" key="2">
    <source>
        <dbReference type="Google" id="ProtNLM"/>
    </source>
</evidence>
<sequence>MIDIRKLLDGWKIEYATTGSNVAKGNVNVKCPMCGMADKSEHMGIKLSNGIWGCWRNKAHRGSNLAYLLQSLLEISYTEAKRLVGDDVTKVDEDALEQ</sequence>
<dbReference type="GO" id="GO:0008270">
    <property type="term" value="F:zinc ion binding"/>
    <property type="evidence" value="ECO:0007669"/>
    <property type="project" value="InterPro"/>
</dbReference>
<dbReference type="InterPro" id="IPR036977">
    <property type="entry name" value="DNA_primase_Znf_CHC2"/>
</dbReference>
<protein>
    <recommendedName>
        <fullName evidence="2">Zinc finger CHC2-type domain-containing protein</fullName>
    </recommendedName>
</protein>
<comment type="caution">
    <text evidence="1">The sequence shown here is derived from an EMBL/GenBank/DDBJ whole genome shotgun (WGS) entry which is preliminary data.</text>
</comment>
<evidence type="ECO:0000313" key="1">
    <source>
        <dbReference type="EMBL" id="KKM00724.1"/>
    </source>
</evidence>